<evidence type="ECO:0000313" key="6">
    <source>
        <dbReference type="Proteomes" id="UP000013165"/>
    </source>
</evidence>
<dbReference type="eggNOG" id="COG1024">
    <property type="taxonomic scope" value="Bacteria"/>
</dbReference>
<dbReference type="EMBL" id="APLQ01000011">
    <property type="protein sequence ID" value="ENO15549.1"/>
    <property type="molecule type" value="Genomic_DNA"/>
</dbReference>
<name>N6W5R2_9GAMM</name>
<protein>
    <recommendedName>
        <fullName evidence="2">3-hydroxyisobutyryl-CoA hydrolase</fullName>
        <ecNumber evidence="2">3.1.2.4</ecNumber>
    </recommendedName>
</protein>
<dbReference type="HOGENOM" id="CLU_009834_22_1_6"/>
<dbReference type="PANTHER" id="PTHR43176:SF3">
    <property type="entry name" value="3-HYDROXYISOBUTYRYL-COA HYDROLASE, MITOCHONDRIAL"/>
    <property type="match status" value="1"/>
</dbReference>
<dbReference type="Proteomes" id="UP000013165">
    <property type="component" value="Unassembled WGS sequence"/>
</dbReference>
<proteinExistence type="predicted"/>
<accession>N6W5R2</accession>
<dbReference type="InterPro" id="IPR029045">
    <property type="entry name" value="ClpP/crotonase-like_dom_sf"/>
</dbReference>
<feature type="domain" description="Enoyl-CoA hydratase/isomerase" evidence="4">
    <location>
        <begin position="15"/>
        <end position="353"/>
    </location>
</feature>
<dbReference type="GO" id="GO:0005829">
    <property type="term" value="C:cytosol"/>
    <property type="evidence" value="ECO:0007669"/>
    <property type="project" value="TreeGrafter"/>
</dbReference>
<keyword evidence="5" id="KW-0413">Isomerase</keyword>
<keyword evidence="3" id="KW-0378">Hydrolase</keyword>
<dbReference type="AlphaFoldDB" id="N6W5R2"/>
<dbReference type="Gene3D" id="3.90.226.10">
    <property type="entry name" value="2-enoyl-CoA Hydratase, Chain A, domain 1"/>
    <property type="match status" value="1"/>
</dbReference>
<evidence type="ECO:0000256" key="2">
    <source>
        <dbReference type="ARBA" id="ARBA00011915"/>
    </source>
</evidence>
<comment type="catalytic activity">
    <reaction evidence="1">
        <text>3-hydroxy-2-methylpropanoyl-CoA + H2O = 3-hydroxy-2-methylpropanoate + CoA + H(+)</text>
        <dbReference type="Rhea" id="RHEA:20888"/>
        <dbReference type="ChEBI" id="CHEBI:11805"/>
        <dbReference type="ChEBI" id="CHEBI:15377"/>
        <dbReference type="ChEBI" id="CHEBI:15378"/>
        <dbReference type="ChEBI" id="CHEBI:57287"/>
        <dbReference type="ChEBI" id="CHEBI:57340"/>
        <dbReference type="EC" id="3.1.2.4"/>
    </reaction>
</comment>
<dbReference type="PANTHER" id="PTHR43176">
    <property type="entry name" value="3-HYDROXYISOBUTYRYL-COA HYDROLASE-RELATED"/>
    <property type="match status" value="1"/>
</dbReference>
<dbReference type="EC" id="3.1.2.4" evidence="2"/>
<dbReference type="NCBIfam" id="NF004127">
    <property type="entry name" value="PRK05617.1"/>
    <property type="match status" value="1"/>
</dbReference>
<keyword evidence="6" id="KW-1185">Reference proteome</keyword>
<dbReference type="PATRIC" id="fig|626887.3.peg.1876"/>
<evidence type="ECO:0000313" key="5">
    <source>
        <dbReference type="EMBL" id="ENO15549.1"/>
    </source>
</evidence>
<sequence length="367" mass="40927">MSIRTETRTCREGKVGLITLQSPRNLNALSEHMITGMQAALDEWAQDPDICLILLWGRGDRGFCAGGDIRELHQAITGEEGDLKAIHYFSAEYRLDYTLHTYPKPVVCWAHGATMGGGLGLLAGSRYRLVTPSIQLAMPEISIGLFPDVGAGYFLNRLPEGIGLFLGLTGARLNQADSMRIGLADLAVADEKPDGLLDRIIDTRWTGEVASDDNRLYRLLNQFAQEQDVTLPESNLAAHEQRIPSLCRGESLPVVVDQLLNEVNDDPWWRGAIDNLRNGCPTTAWLVWEQMRKARQLSLKEIFRMELVMAVRCCAGPDLREGIRALLIDRDNAPKWQFASVEEVGESHVEMHFIPPWMPADDPLADL</sequence>
<reference evidence="5 6" key="1">
    <citation type="journal article" date="2013" name="Genome Announc.">
        <title>Genome Sequence of the Polycyclic Aromatic Hydrocarbon-Degrading Bacterium Strain Marinobacter nanhaiticus D15-8WT.</title>
        <authorList>
            <person name="Cui Z."/>
            <person name="Gao W."/>
            <person name="Li Q."/>
            <person name="Xu G."/>
            <person name="Zheng L."/>
        </authorList>
    </citation>
    <scope>NUCLEOTIDE SEQUENCE [LARGE SCALE GENOMIC DNA]</scope>
    <source>
        <strain evidence="5 6">D15-8W</strain>
    </source>
</reference>
<dbReference type="CDD" id="cd06558">
    <property type="entry name" value="crotonase-like"/>
    <property type="match status" value="1"/>
</dbReference>
<dbReference type="GO" id="GO:0003860">
    <property type="term" value="F:3-hydroxyisobutyryl-CoA hydrolase activity"/>
    <property type="evidence" value="ECO:0007669"/>
    <property type="project" value="UniProtKB-EC"/>
</dbReference>
<dbReference type="Pfam" id="PF16113">
    <property type="entry name" value="ECH_2"/>
    <property type="match status" value="1"/>
</dbReference>
<dbReference type="GO" id="GO:0016853">
    <property type="term" value="F:isomerase activity"/>
    <property type="evidence" value="ECO:0007669"/>
    <property type="project" value="UniProtKB-KW"/>
</dbReference>
<dbReference type="STRING" id="626887.J057_09361"/>
<dbReference type="SUPFAM" id="SSF52096">
    <property type="entry name" value="ClpP/crotonase"/>
    <property type="match status" value="1"/>
</dbReference>
<gene>
    <name evidence="5" type="ORF">J057_09361</name>
</gene>
<dbReference type="RefSeq" id="WP_004579845.1">
    <property type="nucleotide sequence ID" value="NZ_AP028878.1"/>
</dbReference>
<evidence type="ECO:0000259" key="4">
    <source>
        <dbReference type="Pfam" id="PF16113"/>
    </source>
</evidence>
<evidence type="ECO:0000256" key="3">
    <source>
        <dbReference type="ARBA" id="ARBA00022801"/>
    </source>
</evidence>
<dbReference type="InterPro" id="IPR045004">
    <property type="entry name" value="ECH_dom"/>
</dbReference>
<dbReference type="GO" id="GO:0006574">
    <property type="term" value="P:L-valine catabolic process"/>
    <property type="evidence" value="ECO:0007669"/>
    <property type="project" value="TreeGrafter"/>
</dbReference>
<dbReference type="OrthoDB" id="9790967at2"/>
<comment type="caution">
    <text evidence="5">The sequence shown here is derived from an EMBL/GenBank/DDBJ whole genome shotgun (WGS) entry which is preliminary data.</text>
</comment>
<evidence type="ECO:0000256" key="1">
    <source>
        <dbReference type="ARBA" id="ARBA00001709"/>
    </source>
</evidence>
<organism evidence="5 6">
    <name type="scientific">Marinobacter nanhaiticus D15-8W</name>
    <dbReference type="NCBI Taxonomy" id="626887"/>
    <lineage>
        <taxon>Bacteria</taxon>
        <taxon>Pseudomonadati</taxon>
        <taxon>Pseudomonadota</taxon>
        <taxon>Gammaproteobacteria</taxon>
        <taxon>Pseudomonadales</taxon>
        <taxon>Marinobacteraceae</taxon>
        <taxon>Marinobacter</taxon>
    </lineage>
</organism>
<dbReference type="InterPro" id="IPR032259">
    <property type="entry name" value="HIBYL-CoA-H"/>
</dbReference>